<reference evidence="1 2" key="1">
    <citation type="submission" date="2024-01" db="EMBL/GenBank/DDBJ databases">
        <title>Genome assemblies of Stephania.</title>
        <authorList>
            <person name="Yang L."/>
        </authorList>
    </citation>
    <scope>NUCLEOTIDE SEQUENCE [LARGE SCALE GENOMIC DNA]</scope>
    <source>
        <strain evidence="1">YNDBR</strain>
        <tissue evidence="1">Leaf</tissue>
    </source>
</reference>
<dbReference type="AlphaFoldDB" id="A0AAP0Q2A6"/>
<dbReference type="Proteomes" id="UP001420932">
    <property type="component" value="Unassembled WGS sequence"/>
</dbReference>
<evidence type="ECO:0000313" key="1">
    <source>
        <dbReference type="EMBL" id="KAK9164545.1"/>
    </source>
</evidence>
<keyword evidence="2" id="KW-1185">Reference proteome</keyword>
<comment type="caution">
    <text evidence="1">The sequence shown here is derived from an EMBL/GenBank/DDBJ whole genome shotgun (WGS) entry which is preliminary data.</text>
</comment>
<evidence type="ECO:0000313" key="2">
    <source>
        <dbReference type="Proteomes" id="UP001420932"/>
    </source>
</evidence>
<dbReference type="EMBL" id="JBBNAF010000002">
    <property type="protein sequence ID" value="KAK9164545.1"/>
    <property type="molecule type" value="Genomic_DNA"/>
</dbReference>
<gene>
    <name evidence="1" type="ORF">Syun_005447</name>
</gene>
<sequence length="80" mass="8737">MQVRGFEADEWDLFSAQNDPCGPICNAQLEADFWNVSKNNLEHSLARSHAPAIAGKTSVAVLSVEVEVTDHQGFPAKIAR</sequence>
<name>A0AAP0Q2A6_9MAGN</name>
<accession>A0AAP0Q2A6</accession>
<organism evidence="1 2">
    <name type="scientific">Stephania yunnanensis</name>
    <dbReference type="NCBI Taxonomy" id="152371"/>
    <lineage>
        <taxon>Eukaryota</taxon>
        <taxon>Viridiplantae</taxon>
        <taxon>Streptophyta</taxon>
        <taxon>Embryophyta</taxon>
        <taxon>Tracheophyta</taxon>
        <taxon>Spermatophyta</taxon>
        <taxon>Magnoliopsida</taxon>
        <taxon>Ranunculales</taxon>
        <taxon>Menispermaceae</taxon>
        <taxon>Menispermoideae</taxon>
        <taxon>Cissampelideae</taxon>
        <taxon>Stephania</taxon>
    </lineage>
</organism>
<proteinExistence type="predicted"/>
<protein>
    <submittedName>
        <fullName evidence="1">Uncharacterized protein</fullName>
    </submittedName>
</protein>